<dbReference type="Pfam" id="PF07899">
    <property type="entry name" value="Frigida"/>
    <property type="match status" value="1"/>
</dbReference>
<evidence type="ECO:0000313" key="9">
    <source>
        <dbReference type="EMBL" id="KAF2311610.1"/>
    </source>
</evidence>
<dbReference type="PROSITE" id="PS00871">
    <property type="entry name" value="CLPAB_2"/>
    <property type="match status" value="1"/>
</dbReference>
<dbReference type="PANTHER" id="PTHR11638">
    <property type="entry name" value="ATP-DEPENDENT CLP PROTEASE"/>
    <property type="match status" value="1"/>
</dbReference>
<evidence type="ECO:0000256" key="6">
    <source>
        <dbReference type="SAM" id="Coils"/>
    </source>
</evidence>
<dbReference type="InterPro" id="IPR003593">
    <property type="entry name" value="AAA+_ATPase"/>
</dbReference>
<reference evidence="9 10" key="1">
    <citation type="journal article" date="2020" name="Mol. Plant">
        <title>The Chromosome-Based Rubber Tree Genome Provides New Insights into Spurge Genome Evolution and Rubber Biosynthesis.</title>
        <authorList>
            <person name="Liu J."/>
            <person name="Shi C."/>
            <person name="Shi C.C."/>
            <person name="Li W."/>
            <person name="Zhang Q.J."/>
            <person name="Zhang Y."/>
            <person name="Li K."/>
            <person name="Lu H.F."/>
            <person name="Shi C."/>
            <person name="Zhu S.T."/>
            <person name="Xiao Z.Y."/>
            <person name="Nan H."/>
            <person name="Yue Y."/>
            <person name="Zhu X.G."/>
            <person name="Wu Y."/>
            <person name="Hong X.N."/>
            <person name="Fan G.Y."/>
            <person name="Tong Y."/>
            <person name="Zhang D."/>
            <person name="Mao C.L."/>
            <person name="Liu Y.L."/>
            <person name="Hao S.J."/>
            <person name="Liu W.Q."/>
            <person name="Lv M.Q."/>
            <person name="Zhang H.B."/>
            <person name="Liu Y."/>
            <person name="Hu-Tang G.R."/>
            <person name="Wang J.P."/>
            <person name="Wang J.H."/>
            <person name="Sun Y.H."/>
            <person name="Ni S.B."/>
            <person name="Chen W.B."/>
            <person name="Zhang X.C."/>
            <person name="Jiao Y.N."/>
            <person name="Eichler E.E."/>
            <person name="Li G.H."/>
            <person name="Liu X."/>
            <person name="Gao L.Z."/>
        </authorList>
    </citation>
    <scope>NUCLEOTIDE SEQUENCE [LARGE SCALE GENOMIC DNA]</scope>
    <source>
        <strain evidence="10">cv. GT1</strain>
        <tissue evidence="9">Leaf</tissue>
    </source>
</reference>
<feature type="coiled-coil region" evidence="6">
    <location>
        <begin position="842"/>
        <end position="899"/>
    </location>
</feature>
<dbReference type="InterPro" id="IPR004176">
    <property type="entry name" value="Clp_R_N"/>
</dbReference>
<sequence length="1063" mass="116265">MVFTQHLLLGLIGEDRDPNGFLGSGLKIDKAREVVRNIWSSDADADDANASASSTQRGGGGGTTSSTDVPFSISTKRVFEVAVEYSRTMGYNFIAPEHMAVGLFTVDDGSATRVLKRLGANVDHLAAVAVTRLQGELAKDGRELSVESKGSREKSFSKKAAALRSSEKTREKSALTQFCVDLTARASEGLMTLLLAERLKLKELFRYFAAEPKTILFFLAKRVMSLDMGLLIAGAKERGELEARVTALIGEILKEGNIILFIDEVHTLVGTGTVGRGNKGSGLDIANLLKPSLGGCMASTTIDEYRTHFESDKALARRFQPVSINEPNQEDAVKILLGLRQKYEAHHNCIFTPEAINAAVYLSARYIADRYLPDKAIDLIDEAGSRARIEAHRKKKNNRPVLASKVKNDGSTCNTKDSGEIILEAHVPVTSDDDDEPIVVGPDDIAAVASLWSGIPVQHSLLMKECFWPIAAMMFCGPTGVGKTELAKALAACYFGSESAMLRLDMSEYMERHTVSKLIGSPPGYVGYGEGGTLTEAIRRQPFTLVLLDEIEKAHPDVFNMLLQLFEDGHLTDSQMLKILNLMLQEVKERLISLGIGLEVSESIKDLVCQQGYDKIYGARPLRRAVTQIIENPISEALLAGGFKPGDTAIVDLDASGNPALLSDGAPDAVLAMFFPVGEPISIQKGWRLERMVKGRVFASSLQCPEAGSGAGCSRLEKEALAEGGVGKSSDIDARGLLLLIGCYGIPKGFTNEDIWDLIRLSNSKQIADALRRSPVLVARVSGILERMMNNGMKIEAVDVAYTFGIEDKFPPQKLLTSFLRDANEASKRRRREANNSPYLLKEASEKQLTALKSVIKLLEDRKLDPIKLLPGWQLIETRDKLEKEIADLNKKIEDRVTQKRKADENEFSNNLKSHEKKRLRFTGSPLISSPRIGLHEQRATGHVEGSGLYGWSWECNAWYWSGSCACNSIPSTSSFAGVHRDMLVDRTGQKMSRNVAYGWHGVGDPAFIDFSREQSFVHQPASGLFGPSPSIEGFVGVSNSPPTNAANRSSTSDLYRFADAVK</sequence>
<gene>
    <name evidence="9" type="ORF">GH714_025243</name>
</gene>
<evidence type="ECO:0000259" key="8">
    <source>
        <dbReference type="PROSITE" id="PS51903"/>
    </source>
</evidence>
<keyword evidence="1 5" id="KW-0677">Repeat</keyword>
<dbReference type="EMBL" id="JAAGAX010000006">
    <property type="protein sequence ID" value="KAF2311610.1"/>
    <property type="molecule type" value="Genomic_DNA"/>
</dbReference>
<dbReference type="InterPro" id="IPR041546">
    <property type="entry name" value="ClpA/ClpB_AAA_lid"/>
</dbReference>
<dbReference type="GO" id="GO:0005737">
    <property type="term" value="C:cytoplasm"/>
    <property type="evidence" value="ECO:0007669"/>
    <property type="project" value="TreeGrafter"/>
</dbReference>
<dbReference type="InterPro" id="IPR028299">
    <property type="entry name" value="ClpA/B_CS2"/>
</dbReference>
<evidence type="ECO:0000313" key="10">
    <source>
        <dbReference type="Proteomes" id="UP000467840"/>
    </source>
</evidence>
<dbReference type="Gene3D" id="1.10.1780.10">
    <property type="entry name" value="Clp, N-terminal domain"/>
    <property type="match status" value="1"/>
</dbReference>
<evidence type="ECO:0000256" key="1">
    <source>
        <dbReference type="ARBA" id="ARBA00022737"/>
    </source>
</evidence>
<dbReference type="InterPro" id="IPR036628">
    <property type="entry name" value="Clp_N_dom_sf"/>
</dbReference>
<dbReference type="InterPro" id="IPR003959">
    <property type="entry name" value="ATPase_AAA_core"/>
</dbReference>
<keyword evidence="3" id="KW-0067">ATP-binding</keyword>
<name>A0A6A6MD67_HEVBR</name>
<dbReference type="GO" id="GO:0034605">
    <property type="term" value="P:cellular response to heat"/>
    <property type="evidence" value="ECO:0007669"/>
    <property type="project" value="TreeGrafter"/>
</dbReference>
<dbReference type="SUPFAM" id="SSF52540">
    <property type="entry name" value="P-loop containing nucleoside triphosphate hydrolases"/>
    <property type="match status" value="2"/>
</dbReference>
<dbReference type="SUPFAM" id="SSF81923">
    <property type="entry name" value="Double Clp-N motif"/>
    <property type="match status" value="1"/>
</dbReference>
<dbReference type="Pfam" id="PF17871">
    <property type="entry name" value="AAA_lid_9"/>
    <property type="match status" value="1"/>
</dbReference>
<dbReference type="InterPro" id="IPR027417">
    <property type="entry name" value="P-loop_NTPase"/>
</dbReference>
<dbReference type="SMART" id="SM00382">
    <property type="entry name" value="AAA"/>
    <property type="match status" value="1"/>
</dbReference>
<evidence type="ECO:0000256" key="2">
    <source>
        <dbReference type="ARBA" id="ARBA00022741"/>
    </source>
</evidence>
<keyword evidence="4" id="KW-0143">Chaperone</keyword>
<dbReference type="InterPro" id="IPR001270">
    <property type="entry name" value="ClpA/B"/>
</dbReference>
<dbReference type="Pfam" id="PF07724">
    <property type="entry name" value="AAA_2"/>
    <property type="match status" value="1"/>
</dbReference>
<organism evidence="9 10">
    <name type="scientific">Hevea brasiliensis</name>
    <name type="common">Para rubber tree</name>
    <name type="synonym">Siphonia brasiliensis</name>
    <dbReference type="NCBI Taxonomy" id="3981"/>
    <lineage>
        <taxon>Eukaryota</taxon>
        <taxon>Viridiplantae</taxon>
        <taxon>Streptophyta</taxon>
        <taxon>Embryophyta</taxon>
        <taxon>Tracheophyta</taxon>
        <taxon>Spermatophyta</taxon>
        <taxon>Magnoliopsida</taxon>
        <taxon>eudicotyledons</taxon>
        <taxon>Gunneridae</taxon>
        <taxon>Pentapetalae</taxon>
        <taxon>rosids</taxon>
        <taxon>fabids</taxon>
        <taxon>Malpighiales</taxon>
        <taxon>Euphorbiaceae</taxon>
        <taxon>Crotonoideae</taxon>
        <taxon>Micrandreae</taxon>
        <taxon>Hevea</taxon>
    </lineage>
</organism>
<evidence type="ECO:0000256" key="5">
    <source>
        <dbReference type="PROSITE-ProRule" id="PRU01251"/>
    </source>
</evidence>
<dbReference type="PRINTS" id="PR00300">
    <property type="entry name" value="CLPPROTEASEA"/>
</dbReference>
<dbReference type="PANTHER" id="PTHR11638:SF185">
    <property type="entry name" value="ATP-DEPENDENT CLP PROTEASE ATP-BINDING SUBUNIT"/>
    <property type="match status" value="1"/>
</dbReference>
<dbReference type="GO" id="GO:0016887">
    <property type="term" value="F:ATP hydrolysis activity"/>
    <property type="evidence" value="ECO:0007669"/>
    <property type="project" value="InterPro"/>
</dbReference>
<dbReference type="PROSITE" id="PS51903">
    <property type="entry name" value="CLP_R"/>
    <property type="match status" value="1"/>
</dbReference>
<dbReference type="SMART" id="SM01086">
    <property type="entry name" value="ClpB_D2-small"/>
    <property type="match status" value="1"/>
</dbReference>
<keyword evidence="6" id="KW-0175">Coiled coil</keyword>
<dbReference type="Gene3D" id="3.40.50.300">
    <property type="entry name" value="P-loop containing nucleotide triphosphate hydrolases"/>
    <property type="match status" value="2"/>
</dbReference>
<dbReference type="Proteomes" id="UP000467840">
    <property type="component" value="Chromosome 14"/>
</dbReference>
<comment type="caution">
    <text evidence="9">The sequence shown here is derived from an EMBL/GenBank/DDBJ whole genome shotgun (WGS) entry which is preliminary data.</text>
</comment>
<proteinExistence type="predicted"/>
<dbReference type="InterPro" id="IPR050130">
    <property type="entry name" value="ClpA_ClpB"/>
</dbReference>
<dbReference type="AlphaFoldDB" id="A0A6A6MD67"/>
<dbReference type="CDD" id="cd19499">
    <property type="entry name" value="RecA-like_ClpB_Hsp104-like"/>
    <property type="match status" value="1"/>
</dbReference>
<dbReference type="InterPro" id="IPR019489">
    <property type="entry name" value="Clp_ATPase_C"/>
</dbReference>
<keyword evidence="2" id="KW-0547">Nucleotide-binding</keyword>
<dbReference type="InterPro" id="IPR012474">
    <property type="entry name" value="Frigida"/>
</dbReference>
<dbReference type="Pfam" id="PF02861">
    <property type="entry name" value="Clp_N"/>
    <property type="match status" value="1"/>
</dbReference>
<feature type="region of interest" description="Disordered" evidence="7">
    <location>
        <begin position="45"/>
        <end position="68"/>
    </location>
</feature>
<keyword evidence="10" id="KW-1185">Reference proteome</keyword>
<feature type="domain" description="Clp R" evidence="8">
    <location>
        <begin position="1"/>
        <end position="136"/>
    </location>
</feature>
<dbReference type="GO" id="GO:0005524">
    <property type="term" value="F:ATP binding"/>
    <property type="evidence" value="ECO:0007669"/>
    <property type="project" value="UniProtKB-KW"/>
</dbReference>
<evidence type="ECO:0000256" key="7">
    <source>
        <dbReference type="SAM" id="MobiDB-lite"/>
    </source>
</evidence>
<evidence type="ECO:0000256" key="4">
    <source>
        <dbReference type="ARBA" id="ARBA00023186"/>
    </source>
</evidence>
<dbReference type="Gene3D" id="1.10.8.60">
    <property type="match status" value="2"/>
</dbReference>
<accession>A0A6A6MD67</accession>
<evidence type="ECO:0000256" key="3">
    <source>
        <dbReference type="ARBA" id="ARBA00022840"/>
    </source>
</evidence>
<protein>
    <recommendedName>
        <fullName evidence="8">Clp R domain-containing protein</fullName>
    </recommendedName>
</protein>